<reference evidence="5" key="1">
    <citation type="journal article" date="2006" name="PLoS Biol.">
        <title>Macronuclear genome sequence of the ciliate Tetrahymena thermophila, a model eukaryote.</title>
        <authorList>
            <person name="Eisen J.A."/>
            <person name="Coyne R.S."/>
            <person name="Wu M."/>
            <person name="Wu D."/>
            <person name="Thiagarajan M."/>
            <person name="Wortman J.R."/>
            <person name="Badger J.H."/>
            <person name="Ren Q."/>
            <person name="Amedeo P."/>
            <person name="Jones K.M."/>
            <person name="Tallon L.J."/>
            <person name="Delcher A.L."/>
            <person name="Salzberg S.L."/>
            <person name="Silva J.C."/>
            <person name="Haas B.J."/>
            <person name="Majoros W.H."/>
            <person name="Farzad M."/>
            <person name="Carlton J.M."/>
            <person name="Smith R.K. Jr."/>
            <person name="Garg J."/>
            <person name="Pearlman R.E."/>
            <person name="Karrer K.M."/>
            <person name="Sun L."/>
            <person name="Manning G."/>
            <person name="Elde N.C."/>
            <person name="Turkewitz A.P."/>
            <person name="Asai D.J."/>
            <person name="Wilkes D.E."/>
            <person name="Wang Y."/>
            <person name="Cai H."/>
            <person name="Collins K."/>
            <person name="Stewart B.A."/>
            <person name="Lee S.R."/>
            <person name="Wilamowska K."/>
            <person name="Weinberg Z."/>
            <person name="Ruzzo W.L."/>
            <person name="Wloga D."/>
            <person name="Gaertig J."/>
            <person name="Frankel J."/>
            <person name="Tsao C.-C."/>
            <person name="Gorovsky M.A."/>
            <person name="Keeling P.J."/>
            <person name="Waller R.F."/>
            <person name="Patron N.J."/>
            <person name="Cherry J.M."/>
            <person name="Stover N.A."/>
            <person name="Krieger C.J."/>
            <person name="del Toro C."/>
            <person name="Ryder H.F."/>
            <person name="Williamson S.C."/>
            <person name="Barbeau R.A."/>
            <person name="Hamilton E.P."/>
            <person name="Orias E."/>
        </authorList>
    </citation>
    <scope>NUCLEOTIDE SEQUENCE [LARGE SCALE GENOMIC DNA]</scope>
    <source>
        <strain evidence="5">SB210</strain>
    </source>
</reference>
<gene>
    <name evidence="4" type="ORF">TTHERM_01412050</name>
</gene>
<proteinExistence type="predicted"/>
<dbReference type="ESTHER" id="tetts-q22wp5">
    <property type="family name" value="ABHD17-depalmitoylase"/>
</dbReference>
<organism evidence="4 5">
    <name type="scientific">Tetrahymena thermophila (strain SB210)</name>
    <dbReference type="NCBI Taxonomy" id="312017"/>
    <lineage>
        <taxon>Eukaryota</taxon>
        <taxon>Sar</taxon>
        <taxon>Alveolata</taxon>
        <taxon>Ciliophora</taxon>
        <taxon>Intramacronucleata</taxon>
        <taxon>Oligohymenophorea</taxon>
        <taxon>Hymenostomatida</taxon>
        <taxon>Tetrahymenina</taxon>
        <taxon>Tetrahymenidae</taxon>
        <taxon>Tetrahymena</taxon>
    </lineage>
</organism>
<keyword evidence="2" id="KW-0732">Signal</keyword>
<dbReference type="GeneID" id="7841760"/>
<dbReference type="InterPro" id="IPR029058">
    <property type="entry name" value="AB_hydrolase_fold"/>
</dbReference>
<feature type="domain" description="AB hydrolase-1" evidence="3">
    <location>
        <begin position="122"/>
        <end position="360"/>
    </location>
</feature>
<dbReference type="InParanoid" id="Q22WP5"/>
<dbReference type="KEGG" id="tet:TTHERM_01412050"/>
<dbReference type="InterPro" id="IPR000073">
    <property type="entry name" value="AB_hydrolase_1"/>
</dbReference>
<feature type="compositionally biased region" description="Low complexity" evidence="1">
    <location>
        <begin position="496"/>
        <end position="514"/>
    </location>
</feature>
<feature type="signal peptide" evidence="2">
    <location>
        <begin position="1"/>
        <end position="17"/>
    </location>
</feature>
<feature type="compositionally biased region" description="Low complexity" evidence="1">
    <location>
        <begin position="452"/>
        <end position="464"/>
    </location>
</feature>
<keyword evidence="5" id="KW-1185">Reference proteome</keyword>
<feature type="chain" id="PRO_5004201397" evidence="2">
    <location>
        <begin position="18"/>
        <end position="543"/>
    </location>
</feature>
<dbReference type="PANTHER" id="PTHR12277">
    <property type="entry name" value="ALPHA/BETA HYDROLASE DOMAIN-CONTAINING PROTEIN"/>
    <property type="match status" value="1"/>
</dbReference>
<dbReference type="EMBL" id="GG662815">
    <property type="protein sequence ID" value="EAR89701.1"/>
    <property type="molecule type" value="Genomic_DNA"/>
</dbReference>
<dbReference type="RefSeq" id="XP_001009946.1">
    <property type="nucleotide sequence ID" value="XM_001009946.2"/>
</dbReference>
<dbReference type="HOGENOM" id="CLU_502068_0_0_1"/>
<feature type="compositionally biased region" description="Polar residues" evidence="1">
    <location>
        <begin position="523"/>
        <end position="532"/>
    </location>
</feature>
<feature type="region of interest" description="Disordered" evidence="1">
    <location>
        <begin position="445"/>
        <end position="466"/>
    </location>
</feature>
<dbReference type="GO" id="GO:0016787">
    <property type="term" value="F:hydrolase activity"/>
    <property type="evidence" value="ECO:0007669"/>
    <property type="project" value="UniProtKB-KW"/>
</dbReference>
<dbReference type="Proteomes" id="UP000009168">
    <property type="component" value="Unassembled WGS sequence"/>
</dbReference>
<evidence type="ECO:0000313" key="4">
    <source>
        <dbReference type="EMBL" id="EAR89701.1"/>
    </source>
</evidence>
<dbReference type="AlphaFoldDB" id="Q22WP5"/>
<name>Q22WP5_TETTS</name>
<dbReference type="OrthoDB" id="446723at2759"/>
<keyword evidence="4" id="KW-0378">Hydrolase</keyword>
<feature type="region of interest" description="Disordered" evidence="1">
    <location>
        <begin position="496"/>
        <end position="543"/>
    </location>
</feature>
<evidence type="ECO:0000259" key="3">
    <source>
        <dbReference type="Pfam" id="PF00561"/>
    </source>
</evidence>
<dbReference type="eggNOG" id="KOG1552">
    <property type="taxonomic scope" value="Eukaryota"/>
</dbReference>
<dbReference type="Gene3D" id="3.40.50.1820">
    <property type="entry name" value="alpha/beta hydrolase"/>
    <property type="match status" value="1"/>
</dbReference>
<protein>
    <submittedName>
        <fullName evidence="4">Alpha/beta fold hydrolase</fullName>
    </submittedName>
</protein>
<dbReference type="STRING" id="312017.Q22WP5"/>
<evidence type="ECO:0000256" key="1">
    <source>
        <dbReference type="SAM" id="MobiDB-lite"/>
    </source>
</evidence>
<sequence>MSCKLSCLLCCFNLCVSCGFRKCLINNHAFFPPKCSYDFLPINDSQNSANKFKQFQFVFKDNNEQEGQAIQNIDEINVCCYKIPAELQQLSFNQATYQSEKAQFLPVVHLRYLNKAAHRNFVVIHSHGNSTDMGHMMDIYLDLVQNLRVDLIAYDYSGYGLASNQKMGDQKMIQNILSVYQFAVEGLKYSWQQIILYGQSIGTGPCVFLASVRERPIGGLILHSSFSSGLKIFFKQENEFICSDQMNETCSEQNDSSFSSNLSNLSGQSSPALRASLFEQNVQPTQQPSRKKQKQNGLNKYDFFPNFQMIKYVNCPIYFMHGDQDQIVPVSQMWHLISNVKKSTPYIKQVFQGADHNTIENDQRFRKEYFYRLRQFLTSVHNLQKGKSQNELLREMQASYWESFEHLYQQELFQISQEPLNRQSNVSSNQVIIDLIEKNNYQLKHSPEQTEKSSQSSFSFNPSKNKFENQQSLGVSANLQEQLKEAENKQIIIQNNQQNKQQQQQISQQNINQKENPEFGLVQESSNQQLILTEQEETTQKNE</sequence>
<dbReference type="Pfam" id="PF00561">
    <property type="entry name" value="Abhydrolase_1"/>
    <property type="match status" value="1"/>
</dbReference>
<accession>Q22WP5</accession>
<evidence type="ECO:0000313" key="5">
    <source>
        <dbReference type="Proteomes" id="UP000009168"/>
    </source>
</evidence>
<dbReference type="PANTHER" id="PTHR12277:SF81">
    <property type="entry name" value="PROTEIN ABHD13"/>
    <property type="match status" value="1"/>
</dbReference>
<dbReference type="SUPFAM" id="SSF53474">
    <property type="entry name" value="alpha/beta-Hydrolases"/>
    <property type="match status" value="1"/>
</dbReference>
<evidence type="ECO:0000256" key="2">
    <source>
        <dbReference type="SAM" id="SignalP"/>
    </source>
</evidence>